<dbReference type="OrthoDB" id="409725at2759"/>
<gene>
    <name evidence="10" type="ORF">SADUNF_Sadunf01G0067900</name>
</gene>
<feature type="transmembrane region" description="Helical" evidence="9">
    <location>
        <begin position="191"/>
        <end position="212"/>
    </location>
</feature>
<organism evidence="10 11">
    <name type="scientific">Salix dunnii</name>
    <dbReference type="NCBI Taxonomy" id="1413687"/>
    <lineage>
        <taxon>Eukaryota</taxon>
        <taxon>Viridiplantae</taxon>
        <taxon>Streptophyta</taxon>
        <taxon>Embryophyta</taxon>
        <taxon>Tracheophyta</taxon>
        <taxon>Spermatophyta</taxon>
        <taxon>Magnoliopsida</taxon>
        <taxon>eudicotyledons</taxon>
        <taxon>Gunneridae</taxon>
        <taxon>Pentapetalae</taxon>
        <taxon>rosids</taxon>
        <taxon>fabids</taxon>
        <taxon>Malpighiales</taxon>
        <taxon>Salicaceae</taxon>
        <taxon>Saliceae</taxon>
        <taxon>Salix</taxon>
    </lineage>
</organism>
<dbReference type="GO" id="GO:0016020">
    <property type="term" value="C:membrane"/>
    <property type="evidence" value="ECO:0007669"/>
    <property type="project" value="InterPro"/>
</dbReference>
<dbReference type="PANTHER" id="PTHR10791:SF130">
    <property type="entry name" value="BIDIRECTIONAL SUGAR TRANSPORTER SWEET6-RELATED"/>
    <property type="match status" value="1"/>
</dbReference>
<feature type="transmembrane region" description="Helical" evidence="9">
    <location>
        <begin position="131"/>
        <end position="152"/>
    </location>
</feature>
<accession>A0A835NAG5</accession>
<evidence type="ECO:0000256" key="1">
    <source>
        <dbReference type="ARBA" id="ARBA00004127"/>
    </source>
</evidence>
<keyword evidence="11" id="KW-1185">Reference proteome</keyword>
<feature type="transmembrane region" description="Helical" evidence="9">
    <location>
        <begin position="46"/>
        <end position="65"/>
    </location>
</feature>
<sequence>MVSAELARDVVGILGNVISLFLFMSPVPTFVQIWKKKSVEQFSPAPYLATLINCAVWVLYGLPIVHPHSTLVWTINGAGTAIEIVYLLLFIIYSDSKKRLKVLLLVLVEVIFMAVLAILVLTLVHTTKKRTVIVGIVAIVFNAMMYASPLSVMKLVITTKSVEYMPFFISLASFANGVAWSAYALIKFDPFILVIHLSLSLTIYMCDCSSMFSDMGLWFISQVPNGVGTLFSVAQLILYAVYYRSTQRQIAARKTDGEVGLTELGEARKT</sequence>
<protein>
    <recommendedName>
        <fullName evidence="9">Bidirectional sugar transporter SWEET</fullName>
    </recommendedName>
</protein>
<evidence type="ECO:0000256" key="3">
    <source>
        <dbReference type="ARBA" id="ARBA00022448"/>
    </source>
</evidence>
<comment type="function">
    <text evidence="9">Mediates both low-affinity uptake and efflux of sugar across the membrane.</text>
</comment>
<name>A0A835NAG5_9ROSI</name>
<evidence type="ECO:0000313" key="10">
    <source>
        <dbReference type="EMBL" id="KAF9689210.1"/>
    </source>
</evidence>
<feature type="transmembrane region" description="Helical" evidence="9">
    <location>
        <begin position="102"/>
        <end position="125"/>
    </location>
</feature>
<dbReference type="FunFam" id="1.20.1280.290:FF:000001">
    <property type="entry name" value="Bidirectional sugar transporter SWEET"/>
    <property type="match status" value="1"/>
</dbReference>
<keyword evidence="5 9" id="KW-0812">Transmembrane</keyword>
<feature type="transmembrane region" description="Helical" evidence="9">
    <location>
        <begin position="224"/>
        <end position="243"/>
    </location>
</feature>
<keyword evidence="7 9" id="KW-1133">Transmembrane helix</keyword>
<evidence type="ECO:0000256" key="5">
    <source>
        <dbReference type="ARBA" id="ARBA00022692"/>
    </source>
</evidence>
<keyword evidence="3 9" id="KW-0813">Transport</keyword>
<keyword evidence="8 9" id="KW-0472">Membrane</keyword>
<comment type="caution">
    <text evidence="10">The sequence shown here is derived from an EMBL/GenBank/DDBJ whole genome shotgun (WGS) entry which is preliminary data.</text>
</comment>
<dbReference type="PANTHER" id="PTHR10791">
    <property type="entry name" value="RAG1-ACTIVATING PROTEIN 1"/>
    <property type="match status" value="1"/>
</dbReference>
<feature type="transmembrane region" description="Helical" evidence="9">
    <location>
        <begin position="12"/>
        <end position="34"/>
    </location>
</feature>
<evidence type="ECO:0000256" key="7">
    <source>
        <dbReference type="ARBA" id="ARBA00022989"/>
    </source>
</evidence>
<proteinExistence type="inferred from homology"/>
<dbReference type="GO" id="GO:0012505">
    <property type="term" value="C:endomembrane system"/>
    <property type="evidence" value="ECO:0007669"/>
    <property type="project" value="UniProtKB-SubCell"/>
</dbReference>
<evidence type="ECO:0000256" key="6">
    <source>
        <dbReference type="ARBA" id="ARBA00022737"/>
    </source>
</evidence>
<comment type="similarity">
    <text evidence="2 9">Belongs to the SWEET sugar transporter family.</text>
</comment>
<comment type="caution">
    <text evidence="9">Lacks conserved residue(s) required for the propagation of feature annotation.</text>
</comment>
<dbReference type="GO" id="GO:0051119">
    <property type="term" value="F:sugar transmembrane transporter activity"/>
    <property type="evidence" value="ECO:0007669"/>
    <property type="project" value="InterPro"/>
</dbReference>
<dbReference type="InterPro" id="IPR004316">
    <property type="entry name" value="SWEET_rpt"/>
</dbReference>
<feature type="transmembrane region" description="Helical" evidence="9">
    <location>
        <begin position="164"/>
        <end position="185"/>
    </location>
</feature>
<dbReference type="Proteomes" id="UP000657918">
    <property type="component" value="Unassembled WGS sequence"/>
</dbReference>
<keyword evidence="6" id="KW-0677">Repeat</keyword>
<reference evidence="10 11" key="1">
    <citation type="submission" date="2020-10" db="EMBL/GenBank/DDBJ databases">
        <title>Plant Genome Project.</title>
        <authorList>
            <person name="Zhang R.-G."/>
        </authorList>
    </citation>
    <scope>NUCLEOTIDE SEQUENCE [LARGE SCALE GENOMIC DNA]</scope>
    <source>
        <strain evidence="10">FAFU-HL-1</strain>
        <tissue evidence="10">Leaf</tissue>
    </source>
</reference>
<dbReference type="Gene3D" id="1.20.1280.290">
    <property type="match status" value="2"/>
</dbReference>
<evidence type="ECO:0000256" key="8">
    <source>
        <dbReference type="ARBA" id="ARBA00023136"/>
    </source>
</evidence>
<evidence type="ECO:0000313" key="11">
    <source>
        <dbReference type="Proteomes" id="UP000657918"/>
    </source>
</evidence>
<evidence type="ECO:0000256" key="4">
    <source>
        <dbReference type="ARBA" id="ARBA00022597"/>
    </source>
</evidence>
<dbReference type="InterPro" id="IPR047664">
    <property type="entry name" value="SWEET"/>
</dbReference>
<dbReference type="Pfam" id="PF03083">
    <property type="entry name" value="MtN3_slv"/>
    <property type="match status" value="2"/>
</dbReference>
<dbReference type="AlphaFoldDB" id="A0A835NAG5"/>
<keyword evidence="4 9" id="KW-0762">Sugar transport</keyword>
<feature type="transmembrane region" description="Helical" evidence="9">
    <location>
        <begin position="71"/>
        <end position="93"/>
    </location>
</feature>
<evidence type="ECO:0000256" key="9">
    <source>
        <dbReference type="RuleBase" id="RU910715"/>
    </source>
</evidence>
<dbReference type="EMBL" id="JADGMS010000001">
    <property type="protein sequence ID" value="KAF9689210.1"/>
    <property type="molecule type" value="Genomic_DNA"/>
</dbReference>
<comment type="subcellular location">
    <subcellularLocation>
        <location evidence="1">Endomembrane system</location>
        <topology evidence="1">Multi-pass membrane protein</topology>
    </subcellularLocation>
</comment>
<evidence type="ECO:0000256" key="2">
    <source>
        <dbReference type="ARBA" id="ARBA00007809"/>
    </source>
</evidence>